<dbReference type="GO" id="GO:0051536">
    <property type="term" value="F:iron-sulfur cluster binding"/>
    <property type="evidence" value="ECO:0007669"/>
    <property type="project" value="UniProtKB-KW"/>
</dbReference>
<proteinExistence type="predicted"/>
<sequence>MNKEVVSLAKYLAASRVEFALSEMNQYLSKKYDERDLYTLLKPHFYDLDILCGTDYKCHRLVKRPLPVDDAIIGELEDSFKNQGLPSGIERLVESYIERSCGKNWHTGKTAELIRKNIVKQKEEYWKGRPRYPKIRTISYLLYHFPVYFCQFQYLLLDLFKNGLLTTKMSILDAGSGPGTITLSTIDFLRRLLDIYSKRNMDVKLNIRIDSIEKSGENIYCYNELTSLYLSNLLLENASITINEPVHSPIEIAKVPKDEDLIIFSYVLTEMSAAPSERADVVDRIASGSKNPTVIIIEPAELVNSKALRITQHALIKKGFNIFNPCTLIWGIGCSGDNCWSFEEPGNIQVPGFMKKIARTEDSYKYINTDMKFSSVILRKDGVTEHAYRAKGKFVRLVNLKRHIEKRINIVASVMSGNLGDEKTFVFKVCDATTSVPCYAVLPSYHINDGNKAILEAGYGDIVEIYGTLIRENKAFSSYNLLITRSTAIRPVDQT</sequence>
<dbReference type="GO" id="GO:0008168">
    <property type="term" value="F:methyltransferase activity"/>
    <property type="evidence" value="ECO:0007669"/>
    <property type="project" value="UniProtKB-KW"/>
</dbReference>
<evidence type="ECO:0000259" key="5">
    <source>
        <dbReference type="Pfam" id="PF26486"/>
    </source>
</evidence>
<dbReference type="Pfam" id="PF26486">
    <property type="entry name" value="DUF8157"/>
    <property type="match status" value="1"/>
</dbReference>
<dbReference type="GO" id="GO:0006412">
    <property type="term" value="P:translation"/>
    <property type="evidence" value="ECO:0007669"/>
    <property type="project" value="InterPro"/>
</dbReference>
<name>A0A062V671_9EURY</name>
<keyword evidence="7" id="KW-0489">Methyltransferase</keyword>
<evidence type="ECO:0000256" key="2">
    <source>
        <dbReference type="ARBA" id="ARBA00022946"/>
    </source>
</evidence>
<dbReference type="AlphaFoldDB" id="A0A062V671"/>
<accession>A0A062V671</accession>
<gene>
    <name evidence="7" type="ORF">ANME2D_01475</name>
</gene>
<dbReference type="OrthoDB" id="117536at2157"/>
<feature type="domain" description="DUF8157" evidence="6">
    <location>
        <begin position="400"/>
        <end position="491"/>
    </location>
</feature>
<dbReference type="GO" id="GO:0032259">
    <property type="term" value="P:methylation"/>
    <property type="evidence" value="ECO:0007669"/>
    <property type="project" value="UniProtKB-KW"/>
</dbReference>
<dbReference type="Pfam" id="PF26487">
    <property type="entry name" value="DUF8157_C"/>
    <property type="match status" value="1"/>
</dbReference>
<comment type="caution">
    <text evidence="7">The sequence shown here is derived from an EMBL/GenBank/DDBJ whole genome shotgun (WGS) entry which is preliminary data.</text>
</comment>
<dbReference type="Pfam" id="PF09243">
    <property type="entry name" value="Rsm22"/>
    <property type="match status" value="1"/>
</dbReference>
<evidence type="ECO:0000313" key="8">
    <source>
        <dbReference type="Proteomes" id="UP000027153"/>
    </source>
</evidence>
<evidence type="ECO:0000313" key="7">
    <source>
        <dbReference type="EMBL" id="KCZ72073.1"/>
    </source>
</evidence>
<keyword evidence="2" id="KW-0809">Transit peptide</keyword>
<protein>
    <submittedName>
        <fullName evidence="7">Ribosomal methyltransferase Rsm22</fullName>
    </submittedName>
</protein>
<feature type="domain" description="DUF8157" evidence="5">
    <location>
        <begin position="3"/>
        <end position="50"/>
    </location>
</feature>
<dbReference type="InterPro" id="IPR058470">
    <property type="entry name" value="DUF8157_N"/>
</dbReference>
<evidence type="ECO:0000259" key="6">
    <source>
        <dbReference type="Pfam" id="PF26487"/>
    </source>
</evidence>
<keyword evidence="7" id="KW-0808">Transferase</keyword>
<dbReference type="EMBL" id="JMIY01000003">
    <property type="protein sequence ID" value="KCZ72073.1"/>
    <property type="molecule type" value="Genomic_DNA"/>
</dbReference>
<dbReference type="InterPro" id="IPR058959">
    <property type="entry name" value="DUF8157_C"/>
</dbReference>
<keyword evidence="8" id="KW-1185">Reference proteome</keyword>
<organism evidence="7 8">
    <name type="scientific">Candidatus Methanoperedens nitratireducens</name>
    <dbReference type="NCBI Taxonomy" id="1392998"/>
    <lineage>
        <taxon>Archaea</taxon>
        <taxon>Methanobacteriati</taxon>
        <taxon>Methanobacteriota</taxon>
        <taxon>Stenosarchaea group</taxon>
        <taxon>Methanomicrobia</taxon>
        <taxon>Methanosarcinales</taxon>
        <taxon>ANME-2 cluster</taxon>
        <taxon>Candidatus Methanoperedentaceae</taxon>
        <taxon>Candidatus Methanoperedens</taxon>
    </lineage>
</organism>
<evidence type="ECO:0000256" key="1">
    <source>
        <dbReference type="ARBA" id="ARBA00022723"/>
    </source>
</evidence>
<dbReference type="GO" id="GO:0046872">
    <property type="term" value="F:metal ion binding"/>
    <property type="evidence" value="ECO:0007669"/>
    <property type="project" value="UniProtKB-KW"/>
</dbReference>
<evidence type="ECO:0000256" key="3">
    <source>
        <dbReference type="ARBA" id="ARBA00023004"/>
    </source>
</evidence>
<dbReference type="Proteomes" id="UP000027153">
    <property type="component" value="Unassembled WGS sequence"/>
</dbReference>
<dbReference type="RefSeq" id="WP_048090093.1">
    <property type="nucleotide sequence ID" value="NZ_JMIY01000003.1"/>
</dbReference>
<evidence type="ECO:0000256" key="4">
    <source>
        <dbReference type="ARBA" id="ARBA00023014"/>
    </source>
</evidence>
<keyword evidence="3" id="KW-0408">Iron</keyword>
<dbReference type="InterPro" id="IPR015324">
    <property type="entry name" value="Ribosomal_Rsm22-like"/>
</dbReference>
<keyword evidence="4" id="KW-0411">Iron-sulfur</keyword>
<reference evidence="7 8" key="1">
    <citation type="journal article" date="2013" name="Nature">
        <title>Anaerobic oxidation of methane coupled to nitrate reduction in a novel archaeal lineage.</title>
        <authorList>
            <person name="Haroon M.F."/>
            <person name="Hu S."/>
            <person name="Shi Y."/>
            <person name="Imelfort M."/>
            <person name="Keller J."/>
            <person name="Hugenholtz P."/>
            <person name="Yuan Z."/>
            <person name="Tyson G.W."/>
        </authorList>
    </citation>
    <scope>NUCLEOTIDE SEQUENCE [LARGE SCALE GENOMIC DNA]</scope>
    <source>
        <strain evidence="7 8">ANME-2d</strain>
    </source>
</reference>
<keyword evidence="1" id="KW-0479">Metal-binding</keyword>